<protein>
    <submittedName>
        <fullName evidence="7">RNA polymerase sigma factor (Sigma-70 family)</fullName>
    </submittedName>
</protein>
<sequence length="223" mass="24607">MADQSYAEASTGELVKRALSDDETAWEALIDRFAVRVHAVVRSYGLSPHDAQDAEQTVWSNLAEHLSRLRTPDRVGPWLATATQRECGRIRRLARRAPPAEPEWLHAVDRRSPEEITVAAERDSLVRRAIAALAEPDRTVAVLELHAPRSPAPDVAEFAGLRQAEVPAVRRRVRRRLQRLLTEQGYGAGAPRGDGGAEEGSARTDPGDGRERDRARPAGPGRR</sequence>
<feature type="domain" description="RNA polymerase sigma-70 region 2" evidence="6">
    <location>
        <begin position="29"/>
        <end position="94"/>
    </location>
</feature>
<comment type="caution">
    <text evidence="7">The sequence shown here is derived from an EMBL/GenBank/DDBJ whole genome shotgun (WGS) entry which is preliminary data.</text>
</comment>
<dbReference type="PANTHER" id="PTHR43133:SF8">
    <property type="entry name" value="RNA POLYMERASE SIGMA FACTOR HI_1459-RELATED"/>
    <property type="match status" value="1"/>
</dbReference>
<dbReference type="Gene3D" id="1.10.1740.10">
    <property type="match status" value="1"/>
</dbReference>
<dbReference type="RefSeq" id="WP_184637882.1">
    <property type="nucleotide sequence ID" value="NZ_BAABKT010000032.1"/>
</dbReference>
<keyword evidence="2" id="KW-0731">Sigma factor</keyword>
<dbReference type="InterPro" id="IPR007627">
    <property type="entry name" value="RNA_pol_sigma70_r2"/>
</dbReference>
<evidence type="ECO:0000313" key="7">
    <source>
        <dbReference type="EMBL" id="MBB6000451.1"/>
    </source>
</evidence>
<dbReference type="SUPFAM" id="SSF88946">
    <property type="entry name" value="Sigma2 domain of RNA polymerase sigma factors"/>
    <property type="match status" value="1"/>
</dbReference>
<evidence type="ECO:0000256" key="2">
    <source>
        <dbReference type="ARBA" id="ARBA00023082"/>
    </source>
</evidence>
<dbReference type="GO" id="GO:0016987">
    <property type="term" value="F:sigma factor activity"/>
    <property type="evidence" value="ECO:0007669"/>
    <property type="project" value="UniProtKB-KW"/>
</dbReference>
<keyword evidence="8" id="KW-1185">Reference proteome</keyword>
<feature type="compositionally biased region" description="Basic and acidic residues" evidence="5">
    <location>
        <begin position="200"/>
        <end position="216"/>
    </location>
</feature>
<keyword evidence="4" id="KW-0804">Transcription</keyword>
<gene>
    <name evidence="7" type="ORF">HNR25_004202</name>
</gene>
<dbReference type="GO" id="GO:0006352">
    <property type="term" value="P:DNA-templated transcription initiation"/>
    <property type="evidence" value="ECO:0007669"/>
    <property type="project" value="InterPro"/>
</dbReference>
<evidence type="ECO:0000256" key="4">
    <source>
        <dbReference type="ARBA" id="ARBA00023163"/>
    </source>
</evidence>
<evidence type="ECO:0000259" key="6">
    <source>
        <dbReference type="Pfam" id="PF04542"/>
    </source>
</evidence>
<dbReference type="InterPro" id="IPR013325">
    <property type="entry name" value="RNA_pol_sigma_r2"/>
</dbReference>
<evidence type="ECO:0000256" key="3">
    <source>
        <dbReference type="ARBA" id="ARBA00023125"/>
    </source>
</evidence>
<proteinExistence type="predicted"/>
<evidence type="ECO:0000256" key="1">
    <source>
        <dbReference type="ARBA" id="ARBA00023015"/>
    </source>
</evidence>
<dbReference type="Proteomes" id="UP000578077">
    <property type="component" value="Unassembled WGS sequence"/>
</dbReference>
<evidence type="ECO:0000256" key="5">
    <source>
        <dbReference type="SAM" id="MobiDB-lite"/>
    </source>
</evidence>
<name>A0A841EM08_9ACTN</name>
<dbReference type="AlphaFoldDB" id="A0A841EM08"/>
<keyword evidence="1" id="KW-0805">Transcription regulation</keyword>
<dbReference type="GO" id="GO:0003677">
    <property type="term" value="F:DNA binding"/>
    <property type="evidence" value="ECO:0007669"/>
    <property type="project" value="UniProtKB-KW"/>
</dbReference>
<reference evidence="7 8" key="1">
    <citation type="submission" date="2020-08" db="EMBL/GenBank/DDBJ databases">
        <title>Sequencing the genomes of 1000 actinobacteria strains.</title>
        <authorList>
            <person name="Klenk H.-P."/>
        </authorList>
    </citation>
    <scope>NUCLEOTIDE SEQUENCE [LARGE SCALE GENOMIC DNA]</scope>
    <source>
        <strain evidence="7 8">DSM 44593</strain>
    </source>
</reference>
<dbReference type="EMBL" id="JACHLY010000001">
    <property type="protein sequence ID" value="MBB6000451.1"/>
    <property type="molecule type" value="Genomic_DNA"/>
</dbReference>
<dbReference type="Pfam" id="PF04542">
    <property type="entry name" value="Sigma70_r2"/>
    <property type="match status" value="1"/>
</dbReference>
<accession>A0A841EM08</accession>
<dbReference type="InterPro" id="IPR039425">
    <property type="entry name" value="RNA_pol_sigma-70-like"/>
</dbReference>
<evidence type="ECO:0000313" key="8">
    <source>
        <dbReference type="Proteomes" id="UP000578077"/>
    </source>
</evidence>
<dbReference type="PANTHER" id="PTHR43133">
    <property type="entry name" value="RNA POLYMERASE ECF-TYPE SIGMA FACTO"/>
    <property type="match status" value="1"/>
</dbReference>
<keyword evidence="3" id="KW-0238">DNA-binding</keyword>
<feature type="region of interest" description="Disordered" evidence="5">
    <location>
        <begin position="180"/>
        <end position="223"/>
    </location>
</feature>
<organism evidence="7 8">
    <name type="scientific">Streptomonospora salina</name>
    <dbReference type="NCBI Taxonomy" id="104205"/>
    <lineage>
        <taxon>Bacteria</taxon>
        <taxon>Bacillati</taxon>
        <taxon>Actinomycetota</taxon>
        <taxon>Actinomycetes</taxon>
        <taxon>Streptosporangiales</taxon>
        <taxon>Nocardiopsidaceae</taxon>
        <taxon>Streptomonospora</taxon>
    </lineage>
</organism>